<dbReference type="PANTHER" id="PTHR46573">
    <property type="entry name" value="WD REPEAT, SAM AND U-BOX DOMAIN-CONTAINING PROTEIN 1"/>
    <property type="match status" value="1"/>
</dbReference>
<dbReference type="Proteomes" id="UP000681720">
    <property type="component" value="Unassembled WGS sequence"/>
</dbReference>
<dbReference type="InterPro" id="IPR003613">
    <property type="entry name" value="Ubox_domain"/>
</dbReference>
<dbReference type="Gene3D" id="3.30.40.10">
    <property type="entry name" value="Zinc/RING finger domain, C3HC4 (zinc finger)"/>
    <property type="match status" value="1"/>
</dbReference>
<evidence type="ECO:0000259" key="1">
    <source>
        <dbReference type="PROSITE" id="PS51698"/>
    </source>
</evidence>
<reference evidence="4" key="1">
    <citation type="submission" date="2021-02" db="EMBL/GenBank/DDBJ databases">
        <authorList>
            <person name="Nowell W R."/>
        </authorList>
    </citation>
    <scope>NUCLEOTIDE SEQUENCE</scope>
</reference>
<dbReference type="GO" id="GO:0016567">
    <property type="term" value="P:protein ubiquitination"/>
    <property type="evidence" value="ECO:0007669"/>
    <property type="project" value="InterPro"/>
</dbReference>
<proteinExistence type="predicted"/>
<protein>
    <recommendedName>
        <fullName evidence="1">U-box domain-containing protein</fullName>
    </recommendedName>
</protein>
<name>A0A8S3CDF2_9BILA</name>
<evidence type="ECO:0000313" key="3">
    <source>
        <dbReference type="EMBL" id="CAF4747420.1"/>
    </source>
</evidence>
<dbReference type="EMBL" id="CAJOBI010174565">
    <property type="protein sequence ID" value="CAF4902393.1"/>
    <property type="molecule type" value="Genomic_DNA"/>
</dbReference>
<dbReference type="EMBL" id="CAJOBJ010099407">
    <property type="protein sequence ID" value="CAF4580161.1"/>
    <property type="molecule type" value="Genomic_DNA"/>
</dbReference>
<feature type="non-terminal residue" evidence="4">
    <location>
        <position position="54"/>
    </location>
</feature>
<dbReference type="PANTHER" id="PTHR46573:SF1">
    <property type="entry name" value="WD REPEAT, SAM AND U-BOX DOMAIN-CONTAINING PROTEIN 1"/>
    <property type="match status" value="1"/>
</dbReference>
<accession>A0A8S3CDF2</accession>
<dbReference type="SUPFAM" id="SSF57850">
    <property type="entry name" value="RING/U-box"/>
    <property type="match status" value="1"/>
</dbReference>
<dbReference type="InterPro" id="IPR052085">
    <property type="entry name" value="WD-SAM-U-box"/>
</dbReference>
<evidence type="ECO:0000313" key="4">
    <source>
        <dbReference type="EMBL" id="CAF4902393.1"/>
    </source>
</evidence>
<comment type="caution">
    <text evidence="4">The sequence shown here is derived from an EMBL/GenBank/DDBJ whole genome shotgun (WGS) entry which is preliminary data.</text>
</comment>
<dbReference type="EMBL" id="CAJOBI010136365">
    <property type="protein sequence ID" value="CAF4747420.1"/>
    <property type="molecule type" value="Genomic_DNA"/>
</dbReference>
<dbReference type="GO" id="GO:0004842">
    <property type="term" value="F:ubiquitin-protein transferase activity"/>
    <property type="evidence" value="ECO:0007669"/>
    <property type="project" value="InterPro"/>
</dbReference>
<dbReference type="InterPro" id="IPR013083">
    <property type="entry name" value="Znf_RING/FYVE/PHD"/>
</dbReference>
<dbReference type="Pfam" id="PF04564">
    <property type="entry name" value="U-box"/>
    <property type="match status" value="1"/>
</dbReference>
<organism evidence="4 5">
    <name type="scientific">Rotaria magnacalcarata</name>
    <dbReference type="NCBI Taxonomy" id="392030"/>
    <lineage>
        <taxon>Eukaryota</taxon>
        <taxon>Metazoa</taxon>
        <taxon>Spiralia</taxon>
        <taxon>Gnathifera</taxon>
        <taxon>Rotifera</taxon>
        <taxon>Eurotatoria</taxon>
        <taxon>Bdelloidea</taxon>
        <taxon>Philodinida</taxon>
        <taxon>Philodinidae</taxon>
        <taxon>Rotaria</taxon>
    </lineage>
</organism>
<gene>
    <name evidence="2" type="ORF">GIL414_LOCUS38045</name>
    <name evidence="3" type="ORF">SMN809_LOCUS44978</name>
    <name evidence="4" type="ORF">SMN809_LOCUS51814</name>
</gene>
<evidence type="ECO:0000313" key="2">
    <source>
        <dbReference type="EMBL" id="CAF4580161.1"/>
    </source>
</evidence>
<dbReference type="PROSITE" id="PS51698">
    <property type="entry name" value="U_BOX"/>
    <property type="match status" value="1"/>
</dbReference>
<dbReference type="CDD" id="cd16655">
    <property type="entry name" value="RING-Ubox_WDSUB1-like"/>
    <property type="match status" value="1"/>
</dbReference>
<dbReference type="Proteomes" id="UP000676336">
    <property type="component" value="Unassembled WGS sequence"/>
</dbReference>
<sequence>MKSMTSHDTLSVPRDFICPITREIMQNPVLLVEDGHSYEFDAIERWLTDNNTSP</sequence>
<dbReference type="AlphaFoldDB" id="A0A8S3CDF2"/>
<evidence type="ECO:0000313" key="5">
    <source>
        <dbReference type="Proteomes" id="UP000676336"/>
    </source>
</evidence>
<feature type="domain" description="U-box" evidence="1">
    <location>
        <begin position="11"/>
        <end position="54"/>
    </location>
</feature>